<evidence type="ECO:0000256" key="11">
    <source>
        <dbReference type="ARBA" id="ARBA00048899"/>
    </source>
</evidence>
<gene>
    <name evidence="13" type="ORF">PG997_003338</name>
</gene>
<evidence type="ECO:0000256" key="12">
    <source>
        <dbReference type="RuleBase" id="RU363075"/>
    </source>
</evidence>
<evidence type="ECO:0000256" key="10">
    <source>
        <dbReference type="ARBA" id="ARBA00044721"/>
    </source>
</evidence>
<evidence type="ECO:0000256" key="1">
    <source>
        <dbReference type="ARBA" id="ARBA00004477"/>
    </source>
</evidence>
<feature type="transmembrane region" description="Helical" evidence="12">
    <location>
        <begin position="347"/>
        <end position="373"/>
    </location>
</feature>
<dbReference type="EC" id="2.4.1.-" evidence="12"/>
<comment type="caution">
    <text evidence="13">The sequence shown here is derived from an EMBL/GenBank/DDBJ whole genome shotgun (WGS) entry which is preliminary data.</text>
</comment>
<evidence type="ECO:0000313" key="14">
    <source>
        <dbReference type="Proteomes" id="UP001433268"/>
    </source>
</evidence>
<dbReference type="RefSeq" id="XP_066671271.1">
    <property type="nucleotide sequence ID" value="XM_066807653.1"/>
</dbReference>
<evidence type="ECO:0000256" key="7">
    <source>
        <dbReference type="ARBA" id="ARBA00022824"/>
    </source>
</evidence>
<feature type="transmembrane region" description="Helical" evidence="12">
    <location>
        <begin position="100"/>
        <end position="117"/>
    </location>
</feature>
<dbReference type="PANTHER" id="PTHR22760:SF1">
    <property type="entry name" value="DOL-P-MAN:MAN(7)GLCNAC(2)-PP-DOL ALPHA-1,6-MANNOSYLTRANSFERASE"/>
    <property type="match status" value="1"/>
</dbReference>
<keyword evidence="6 12" id="KW-0812">Transmembrane</keyword>
<comment type="subcellular location">
    <subcellularLocation>
        <location evidence="1 12">Endoplasmic reticulum membrane</location>
        <topology evidence="1 12">Multi-pass membrane protein</topology>
    </subcellularLocation>
</comment>
<protein>
    <recommendedName>
        <fullName evidence="12">Mannosyltransferase</fullName>
        <ecNumber evidence="12">2.4.1.-</ecNumber>
    </recommendedName>
</protein>
<reference evidence="13 14" key="1">
    <citation type="submission" date="2023-01" db="EMBL/GenBank/DDBJ databases">
        <title>Analysis of 21 Apiospora genomes using comparative genomics revels a genus with tremendous synthesis potential of carbohydrate active enzymes and secondary metabolites.</title>
        <authorList>
            <person name="Sorensen T."/>
        </authorList>
    </citation>
    <scope>NUCLEOTIDE SEQUENCE [LARGE SCALE GENOMIC DNA]</scope>
    <source>
        <strain evidence="13 14">CBS 114990</strain>
    </source>
</reference>
<dbReference type="InterPro" id="IPR005599">
    <property type="entry name" value="GPI_mannosylTrfase"/>
</dbReference>
<dbReference type="Proteomes" id="UP001433268">
    <property type="component" value="Unassembled WGS sequence"/>
</dbReference>
<comment type="function">
    <text evidence="10">Mannosyltransferase that operates in the biosynthetic pathway of dolichol-linked oligosaccharides, the glycan precursors employed in protein asparagine (N)-glycosylation. The assembly of dolichol-linked oligosaccharides begins on the cytosolic side of the endoplasmic reticulum membrane and finishes in its lumen. The sequential addition of sugars to dolichol pyrophosphate produces dolichol-linked oligosaccharides containing fourteen sugars, including two GlcNAcs, nine mannoses and three glucoses. Once assembled, the oligosaccharide is transferred from the lipid to nascent proteins by oligosaccharyltransferases. In the lumen of the endoplasmic reticulum, adds the eighth mannose residue in an alpha-1,6 linkage onto Man(7)GlcNAc(2)-PP-dolichol to produce Man(8)GlcNAc(2)-PP-dolichol.</text>
</comment>
<keyword evidence="14" id="KW-1185">Reference proteome</keyword>
<feature type="transmembrane region" description="Helical" evidence="12">
    <location>
        <begin position="213"/>
        <end position="233"/>
    </location>
</feature>
<feature type="transmembrane region" description="Helical" evidence="12">
    <location>
        <begin position="176"/>
        <end position="201"/>
    </location>
</feature>
<comment type="similarity">
    <text evidence="3 12">Belongs to the glycosyltransferase 22 family.</text>
</comment>
<keyword evidence="8 12" id="KW-1133">Transmembrane helix</keyword>
<keyword evidence="7 12" id="KW-0256">Endoplasmic reticulum</keyword>
<sequence>MGKTGEAVLDTLLSLTIPALVILHLIIAPYTKVEESFNIQATHDILVYGTPTSDVHRRLSARYDHFDFPGAVPRTFIGSVLLAGLSQPFIYLAGFRHAQLVVRAVLGLSNAGALLVFKSRVEQAFGKPTARWYTLLQASQFHVLFYASRTLPNMFAFALSESMNHFGRAMPCGHRLFTYATAVFRSELAILLTTTTLYTLLMGCTTIRRVIPAFLGSFAFSLLASVPVDSYFWQKPIWPELWGFYYNAILGSSSEWGVSPWHWYFTSALPKIMINPLTWAVLIPYALFNKSTRLSAQCLTLPGLLFVAIYSIQPHKEARFIFYVAPPLTATAALGANYIFTRRAKSVIYAVASLVLAGSVALSFVGSTGMLMLSSLNYPGGEALTQLGSVIDMTSPSPDVKTVTVHTDVLSCMTGVTLFGQLSYPKKTLNPAADTVSFVFDKSEKPALLQTPGFWGKFDYVMVEDPSRVTGSWETVGVIEGFAGVELLKPGAEAAGSDLESGNGNKDDLVLGRGALVRRVRDAVRKLTGGWWIGPRMEPKIQILKRLRAAPRKEVTE</sequence>
<dbReference type="EMBL" id="JAQQWN010000004">
    <property type="protein sequence ID" value="KAK8088377.1"/>
    <property type="molecule type" value="Genomic_DNA"/>
</dbReference>
<feature type="transmembrane region" description="Helical" evidence="12">
    <location>
        <begin position="7"/>
        <end position="27"/>
    </location>
</feature>
<evidence type="ECO:0000256" key="3">
    <source>
        <dbReference type="ARBA" id="ARBA00007063"/>
    </source>
</evidence>
<dbReference type="GeneID" id="92040713"/>
<comment type="catalytic activity">
    <reaction evidence="11">
        <text>an alpha-D-Man-(1-&gt;2)-alpha-D-Man-(1-&gt;2)-alpha-D-Man-(1-&gt;3)-[alpha-D-Man-(1-&gt;2)-alpha-D-Man-(1-&gt;3)-alpha-D-Man-(1-&gt;6)]-beta-D-Man-(1-&gt;4)-beta-D-GlcNAc-(1-&gt;4)-alpha-D-GlcNAc-diphospho-di-trans,poly-cis-dolichol + a di-trans,poly-cis-dolichyl beta-D-mannosyl phosphate = an alpha-D-Man-(1-&gt;2)-alpha-D-Man-(1-&gt;2)-alpha-D-Man-(1-&gt;3)-[alpha-D-Man-(1-&gt;2)-alpha-D-Man-(1-&gt;3)-[alpha-D-Man-(1-&gt;6)]-alpha-D-Man-(1-&gt;6)]-beta-D-Man-(1-&gt;4)-beta-D-GlcNAc-(1-&gt;4)-alpha-D-GlcNAc-diphospho-di-trans,poly-cis-dolichol + a di-trans,poly-cis-dolichyl phosphate + H(+)</text>
        <dbReference type="Rhea" id="RHEA:29535"/>
        <dbReference type="Rhea" id="RHEA-COMP:19498"/>
        <dbReference type="Rhea" id="RHEA-COMP:19501"/>
        <dbReference type="Rhea" id="RHEA-COMP:19518"/>
        <dbReference type="Rhea" id="RHEA-COMP:19519"/>
        <dbReference type="ChEBI" id="CHEBI:15378"/>
        <dbReference type="ChEBI" id="CHEBI:57683"/>
        <dbReference type="ChEBI" id="CHEBI:58211"/>
        <dbReference type="ChEBI" id="CHEBI:132517"/>
        <dbReference type="ChEBI" id="CHEBI:132519"/>
        <dbReference type="EC" id="2.4.1.260"/>
    </reaction>
    <physiologicalReaction direction="left-to-right" evidence="11">
        <dbReference type="Rhea" id="RHEA:29536"/>
    </physiologicalReaction>
</comment>
<proteinExistence type="inferred from homology"/>
<evidence type="ECO:0000256" key="9">
    <source>
        <dbReference type="ARBA" id="ARBA00023136"/>
    </source>
</evidence>
<evidence type="ECO:0000256" key="8">
    <source>
        <dbReference type="ARBA" id="ARBA00022989"/>
    </source>
</evidence>
<evidence type="ECO:0000256" key="2">
    <source>
        <dbReference type="ARBA" id="ARBA00004922"/>
    </source>
</evidence>
<organism evidence="13 14">
    <name type="scientific">Apiospora hydei</name>
    <dbReference type="NCBI Taxonomy" id="1337664"/>
    <lineage>
        <taxon>Eukaryota</taxon>
        <taxon>Fungi</taxon>
        <taxon>Dikarya</taxon>
        <taxon>Ascomycota</taxon>
        <taxon>Pezizomycotina</taxon>
        <taxon>Sordariomycetes</taxon>
        <taxon>Xylariomycetidae</taxon>
        <taxon>Amphisphaeriales</taxon>
        <taxon>Apiosporaceae</taxon>
        <taxon>Apiospora</taxon>
    </lineage>
</organism>
<evidence type="ECO:0000256" key="5">
    <source>
        <dbReference type="ARBA" id="ARBA00022679"/>
    </source>
</evidence>
<dbReference type="Pfam" id="PF03901">
    <property type="entry name" value="Glyco_transf_22"/>
    <property type="match status" value="1"/>
</dbReference>
<dbReference type="PANTHER" id="PTHR22760">
    <property type="entry name" value="GLYCOSYLTRANSFERASE"/>
    <property type="match status" value="1"/>
</dbReference>
<keyword evidence="9 12" id="KW-0472">Membrane</keyword>
<keyword evidence="5" id="KW-0808">Transferase</keyword>
<feature type="transmembrane region" description="Helical" evidence="12">
    <location>
        <begin position="76"/>
        <end position="93"/>
    </location>
</feature>
<name>A0ABR1WZ00_9PEZI</name>
<feature type="transmembrane region" description="Helical" evidence="12">
    <location>
        <begin position="294"/>
        <end position="312"/>
    </location>
</feature>
<keyword evidence="4 12" id="KW-0328">Glycosyltransferase</keyword>
<comment type="pathway">
    <text evidence="2">Protein modification; protein glycosylation.</text>
</comment>
<feature type="transmembrane region" description="Helical" evidence="12">
    <location>
        <begin position="318"/>
        <end position="340"/>
    </location>
</feature>
<accession>A0ABR1WZ00</accession>
<evidence type="ECO:0000256" key="4">
    <source>
        <dbReference type="ARBA" id="ARBA00022676"/>
    </source>
</evidence>
<evidence type="ECO:0000313" key="13">
    <source>
        <dbReference type="EMBL" id="KAK8088377.1"/>
    </source>
</evidence>
<evidence type="ECO:0000256" key="6">
    <source>
        <dbReference type="ARBA" id="ARBA00022692"/>
    </source>
</evidence>